<comment type="caution">
    <text evidence="3">The sequence shown here is derived from an EMBL/GenBank/DDBJ whole genome shotgun (WGS) entry which is preliminary data.</text>
</comment>
<evidence type="ECO:0000259" key="2">
    <source>
        <dbReference type="Pfam" id="PF07584"/>
    </source>
</evidence>
<dbReference type="InterPro" id="IPR011933">
    <property type="entry name" value="Double_TM_dom"/>
</dbReference>
<gene>
    <name evidence="3" type="ORF">FMM06_00450</name>
</gene>
<keyword evidence="1" id="KW-0812">Transmembrane</keyword>
<keyword evidence="1" id="KW-1133">Transmembrane helix</keyword>
<accession>A0A552UET6</accession>
<dbReference type="PANTHER" id="PTHR37464:SF1">
    <property type="entry name" value="BLL2463 PROTEIN"/>
    <property type="match status" value="1"/>
</dbReference>
<dbReference type="NCBIfam" id="TIGR02226">
    <property type="entry name" value="two_anch"/>
    <property type="match status" value="1"/>
</dbReference>
<sequence length="379" mass="40255">MMPVLLLPAALAALLALAIPLAIHLARRSEAQPTDFAALQWLRQKPRPRSRLRFDEWLLLAARLLLLALVVLWLALPVLPGSADRTPVVAVLPGVSATPAEGTRAVWLAPGFPDSRTPEPASAASVFSLVRQLDAELAPGVPLRIIVPTVLQGADAERPRLSRRVDWQIVPGAMAAPAPVRAAPPSLSLRQPSGPDRGLRYLRAAAAAWTPPGQPPAFDTAAPDAPLPRPPRVLAWLAPGPLPATVRAWIEAGGTALVPQDSEAGNAADTVVWRDETGAAVATARPLGKGRLLRFARPLDAGALPILLDPDFPRQLAALLGDAPPLPTRVAARDVRPVTGAPAWPQPARNLQPWLALLIAALFIAERWLATRRTRAPAP</sequence>
<dbReference type="InterPro" id="IPR024163">
    <property type="entry name" value="Aerotolerance_reg_N"/>
</dbReference>
<dbReference type="Pfam" id="PF07584">
    <property type="entry name" value="BatA"/>
    <property type="match status" value="1"/>
</dbReference>
<evidence type="ECO:0000256" key="1">
    <source>
        <dbReference type="SAM" id="Phobius"/>
    </source>
</evidence>
<evidence type="ECO:0000313" key="4">
    <source>
        <dbReference type="Proteomes" id="UP000317894"/>
    </source>
</evidence>
<proteinExistence type="predicted"/>
<dbReference type="AlphaFoldDB" id="A0A552UET6"/>
<dbReference type="PANTHER" id="PTHR37464">
    <property type="entry name" value="BLL2463 PROTEIN"/>
    <property type="match status" value="1"/>
</dbReference>
<name>A0A552UET6_9SPHN</name>
<dbReference type="OrthoDB" id="7390489at2"/>
<dbReference type="Proteomes" id="UP000317894">
    <property type="component" value="Unassembled WGS sequence"/>
</dbReference>
<reference evidence="3 4" key="1">
    <citation type="submission" date="2019-07" db="EMBL/GenBank/DDBJ databases">
        <title>Novel species isolated from glacier.</title>
        <authorList>
            <person name="Liu Q."/>
            <person name="Xin Y.-H."/>
        </authorList>
    </citation>
    <scope>NUCLEOTIDE SEQUENCE [LARGE SCALE GENOMIC DNA]</scope>
    <source>
        <strain evidence="3 4">LB1R16</strain>
    </source>
</reference>
<evidence type="ECO:0000313" key="3">
    <source>
        <dbReference type="EMBL" id="TRW16721.1"/>
    </source>
</evidence>
<dbReference type="EMBL" id="VJWA01000001">
    <property type="protein sequence ID" value="TRW16721.1"/>
    <property type="molecule type" value="Genomic_DNA"/>
</dbReference>
<organism evidence="3 4">
    <name type="scientific">Glacieibacterium frigidum</name>
    <dbReference type="NCBI Taxonomy" id="2593303"/>
    <lineage>
        <taxon>Bacteria</taxon>
        <taxon>Pseudomonadati</taxon>
        <taxon>Pseudomonadota</taxon>
        <taxon>Alphaproteobacteria</taxon>
        <taxon>Sphingomonadales</taxon>
        <taxon>Sphingosinicellaceae</taxon>
        <taxon>Glacieibacterium</taxon>
    </lineage>
</organism>
<keyword evidence="1" id="KW-0472">Membrane</keyword>
<feature type="domain" description="Aerotolerance regulator N-terminal" evidence="2">
    <location>
        <begin position="2"/>
        <end position="77"/>
    </location>
</feature>
<keyword evidence="4" id="KW-1185">Reference proteome</keyword>
<feature type="transmembrane region" description="Helical" evidence="1">
    <location>
        <begin position="57"/>
        <end position="76"/>
    </location>
</feature>
<protein>
    <recommendedName>
        <fullName evidence="2">Aerotolerance regulator N-terminal domain-containing protein</fullName>
    </recommendedName>
</protein>